<organism evidence="1">
    <name type="scientific">Microvirga ossetica</name>
    <dbReference type="NCBI Taxonomy" id="1882682"/>
    <lineage>
        <taxon>Bacteria</taxon>
        <taxon>Pseudomonadati</taxon>
        <taxon>Pseudomonadota</taxon>
        <taxon>Alphaproteobacteria</taxon>
        <taxon>Hyphomicrobiales</taxon>
        <taxon>Methylobacteriaceae</taxon>
        <taxon>Microvirga</taxon>
    </lineage>
</organism>
<keyword evidence="1" id="KW-0614">Plasmid</keyword>
<dbReference type="AlphaFoldDB" id="A0A1B2EU27"/>
<reference evidence="1" key="1">
    <citation type="submission" date="2016-07" db="EMBL/GenBank/DDBJ databases">
        <title>Microvirga ossetica sp. nov. a new species of rhizobia isolated from root nodules of the legume species Vicia alpestris Steven originated from North Ossetia region in the Caucasus.</title>
        <authorList>
            <person name="Safronova V.I."/>
            <person name="Kuznetsova I.G."/>
            <person name="Sazanova A.L."/>
            <person name="Belimov A."/>
            <person name="Andronov E."/>
            <person name="Osledkin Y.S."/>
            <person name="Onishchuk O.P."/>
            <person name="Kurchak O.N."/>
            <person name="Shaposhnikov A.I."/>
            <person name="Willems A."/>
            <person name="Tikhonovich I.A."/>
        </authorList>
    </citation>
    <scope>NUCLEOTIDE SEQUENCE [LARGE SCALE GENOMIC DNA]</scope>
    <source>
        <strain evidence="1">V5/3M</strain>
        <plasmid evidence="1">unnamed3</plasmid>
    </source>
</reference>
<proteinExistence type="predicted"/>
<accession>A0A1B2EU27</accession>
<evidence type="ECO:0000313" key="1">
    <source>
        <dbReference type="EMBL" id="ANY83467.1"/>
    </source>
</evidence>
<protein>
    <submittedName>
        <fullName evidence="1">Uncharacterized protein</fullName>
    </submittedName>
</protein>
<dbReference type="KEGG" id="moc:BB934_34920"/>
<geneLocation type="plasmid" evidence="1">
    <name>unnamed3</name>
</geneLocation>
<name>A0A1B2EU27_9HYPH</name>
<sequence>MPPDKLLIVYKELMERRHISVRDTKRPFNQYCTKLKLDLRVRRLDRICSMGPDFWNDSRGSRRQSDTSTANKPLRVIDGMISSHEMLLVALG</sequence>
<dbReference type="EMBL" id="CP016618">
    <property type="protein sequence ID" value="ANY83467.1"/>
    <property type="molecule type" value="Genomic_DNA"/>
</dbReference>
<gene>
    <name evidence="1" type="ORF">BB934_34920</name>
</gene>